<dbReference type="Proteomes" id="UP000325105">
    <property type="component" value="Unassembled WGS sequence"/>
</dbReference>
<dbReference type="PROSITE" id="PS50005">
    <property type="entry name" value="TPR"/>
    <property type="match status" value="1"/>
</dbReference>
<dbReference type="InterPro" id="IPR011990">
    <property type="entry name" value="TPR-like_helical_dom_sf"/>
</dbReference>
<feature type="repeat" description="TPR" evidence="1">
    <location>
        <begin position="3"/>
        <end position="36"/>
    </location>
</feature>
<accession>A0A5S5D9C2</accession>
<dbReference type="Pfam" id="PF13414">
    <property type="entry name" value="TPR_11"/>
    <property type="match status" value="1"/>
</dbReference>
<dbReference type="InterPro" id="IPR019734">
    <property type="entry name" value="TPR_rpt"/>
</dbReference>
<name>A0A5S5D9C2_9SPHI</name>
<keyword evidence="3" id="KW-1185">Reference proteome</keyword>
<evidence type="ECO:0000313" key="2">
    <source>
        <dbReference type="EMBL" id="TYP92265.1"/>
    </source>
</evidence>
<reference evidence="2 3" key="1">
    <citation type="submission" date="2019-07" db="EMBL/GenBank/DDBJ databases">
        <title>Genomic Encyclopedia of Archaeal and Bacterial Type Strains, Phase II (KMG-II): from individual species to whole genera.</title>
        <authorList>
            <person name="Goeker M."/>
        </authorList>
    </citation>
    <scope>NUCLEOTIDE SEQUENCE [LARGE SCALE GENOMIC DNA]</scope>
    <source>
        <strain evidence="2 3">DSM 18850</strain>
    </source>
</reference>
<dbReference type="SUPFAM" id="SSF48452">
    <property type="entry name" value="TPR-like"/>
    <property type="match status" value="1"/>
</dbReference>
<protein>
    <submittedName>
        <fullName evidence="2">TPR repeat protein</fullName>
    </submittedName>
</protein>
<dbReference type="Gene3D" id="1.25.40.10">
    <property type="entry name" value="Tetratricopeptide repeat domain"/>
    <property type="match status" value="1"/>
</dbReference>
<evidence type="ECO:0000256" key="1">
    <source>
        <dbReference type="PROSITE-ProRule" id="PRU00339"/>
    </source>
</evidence>
<keyword evidence="1" id="KW-0802">TPR repeat</keyword>
<proteinExistence type="predicted"/>
<sequence>MGLHAKLRDAKRAEKDGKFEEAIQCYRSALKQDPLNIQAYSRLMVIFRKQKDYRSELKIINRAIENYQYVQTHHPGNRDPSSLKSATKELAQKLGLLDEKGAPVFQADHLSKWIKRAGTVQKKMS</sequence>
<comment type="caution">
    <text evidence="2">The sequence shown here is derived from an EMBL/GenBank/DDBJ whole genome shotgun (WGS) entry which is preliminary data.</text>
</comment>
<gene>
    <name evidence="2" type="ORF">BC792_11740</name>
</gene>
<dbReference type="EMBL" id="VNHX01000017">
    <property type="protein sequence ID" value="TYP92265.1"/>
    <property type="molecule type" value="Genomic_DNA"/>
</dbReference>
<dbReference type="AlphaFoldDB" id="A0A5S5D9C2"/>
<evidence type="ECO:0000313" key="3">
    <source>
        <dbReference type="Proteomes" id="UP000325105"/>
    </source>
</evidence>
<organism evidence="2 3">
    <name type="scientific">Sphingobacterium allocomposti</name>
    <dbReference type="NCBI Taxonomy" id="415956"/>
    <lineage>
        <taxon>Bacteria</taxon>
        <taxon>Pseudomonadati</taxon>
        <taxon>Bacteroidota</taxon>
        <taxon>Sphingobacteriia</taxon>
        <taxon>Sphingobacteriales</taxon>
        <taxon>Sphingobacteriaceae</taxon>
        <taxon>Sphingobacterium</taxon>
    </lineage>
</organism>